<dbReference type="InterPro" id="IPR015202">
    <property type="entry name" value="GO-like_E_set"/>
</dbReference>
<comment type="caution">
    <text evidence="4">The sequence shown here is derived from an EMBL/GenBank/DDBJ whole genome shotgun (WGS) entry which is preliminary data.</text>
</comment>
<dbReference type="Pfam" id="PF07250">
    <property type="entry name" value="Glyoxal_oxid_N"/>
    <property type="match status" value="1"/>
</dbReference>
<dbReference type="SUPFAM" id="SSF81296">
    <property type="entry name" value="E set domains"/>
    <property type="match status" value="1"/>
</dbReference>
<dbReference type="Gene3D" id="2.130.10.80">
    <property type="entry name" value="Galactose oxidase/kelch, beta-propeller"/>
    <property type="match status" value="1"/>
</dbReference>
<reference evidence="4" key="1">
    <citation type="journal article" date="2020" name="Fungal Divers.">
        <title>Resolving the Mortierellaceae phylogeny through synthesis of multi-gene phylogenetics and phylogenomics.</title>
        <authorList>
            <person name="Vandepol N."/>
            <person name="Liber J."/>
            <person name="Desiro A."/>
            <person name="Na H."/>
            <person name="Kennedy M."/>
            <person name="Barry K."/>
            <person name="Grigoriev I.V."/>
            <person name="Miller A.N."/>
            <person name="O'Donnell K."/>
            <person name="Stajich J.E."/>
            <person name="Bonito G."/>
        </authorList>
    </citation>
    <scope>NUCLEOTIDE SEQUENCE</scope>
    <source>
        <strain evidence="4">MES-2147</strain>
    </source>
</reference>
<evidence type="ECO:0000256" key="1">
    <source>
        <dbReference type="ARBA" id="ARBA00022729"/>
    </source>
</evidence>
<protein>
    <recommendedName>
        <fullName evidence="6">Galactose oxidase-like Early set domain-containing protein</fullName>
    </recommendedName>
</protein>
<dbReference type="OrthoDB" id="2019572at2759"/>
<name>A0A9P6SRB4_9FUNG</name>
<dbReference type="Proteomes" id="UP000749646">
    <property type="component" value="Unassembled WGS sequence"/>
</dbReference>
<dbReference type="InterPro" id="IPR009880">
    <property type="entry name" value="Glyoxal_oxidase_N"/>
</dbReference>
<dbReference type="Gene3D" id="2.60.40.10">
    <property type="entry name" value="Immunoglobulins"/>
    <property type="match status" value="1"/>
</dbReference>
<evidence type="ECO:0000313" key="5">
    <source>
        <dbReference type="Proteomes" id="UP000749646"/>
    </source>
</evidence>
<dbReference type="Pfam" id="PF09118">
    <property type="entry name" value="GO-like_E_set"/>
    <property type="match status" value="1"/>
</dbReference>
<dbReference type="PANTHER" id="PTHR32208:SF21">
    <property type="entry name" value="LOW QUALITY PROTEIN: ALDEHYDE OXIDASE GLOX-LIKE"/>
    <property type="match status" value="1"/>
</dbReference>
<dbReference type="EMBL" id="JAAAHW010002059">
    <property type="protein sequence ID" value="KAF9992790.1"/>
    <property type="molecule type" value="Genomic_DNA"/>
</dbReference>
<proteinExistence type="predicted"/>
<feature type="non-terminal residue" evidence="4">
    <location>
        <position position="1"/>
    </location>
</feature>
<organism evidence="4 5">
    <name type="scientific">Modicella reniformis</name>
    <dbReference type="NCBI Taxonomy" id="1440133"/>
    <lineage>
        <taxon>Eukaryota</taxon>
        <taxon>Fungi</taxon>
        <taxon>Fungi incertae sedis</taxon>
        <taxon>Mucoromycota</taxon>
        <taxon>Mortierellomycotina</taxon>
        <taxon>Mortierellomycetes</taxon>
        <taxon>Mortierellales</taxon>
        <taxon>Mortierellaceae</taxon>
        <taxon>Modicella</taxon>
    </lineage>
</organism>
<dbReference type="InterPro" id="IPR037293">
    <property type="entry name" value="Gal_Oxidase_central_sf"/>
</dbReference>
<evidence type="ECO:0008006" key="6">
    <source>
        <dbReference type="Google" id="ProtNLM"/>
    </source>
</evidence>
<evidence type="ECO:0000259" key="2">
    <source>
        <dbReference type="Pfam" id="PF07250"/>
    </source>
</evidence>
<evidence type="ECO:0000313" key="4">
    <source>
        <dbReference type="EMBL" id="KAF9992790.1"/>
    </source>
</evidence>
<gene>
    <name evidence="4" type="ORF">BGZ65_011795</name>
</gene>
<evidence type="ECO:0000259" key="3">
    <source>
        <dbReference type="Pfam" id="PF09118"/>
    </source>
</evidence>
<accession>A0A9P6SRB4</accession>
<feature type="domain" description="Glyoxal oxidase N-terminal" evidence="2">
    <location>
        <begin position="1"/>
        <end position="114"/>
    </location>
</feature>
<keyword evidence="1" id="KW-0732">Signal</keyword>
<dbReference type="AlphaFoldDB" id="A0A9P6SRB4"/>
<dbReference type="InterPro" id="IPR013783">
    <property type="entry name" value="Ig-like_fold"/>
</dbReference>
<keyword evidence="5" id="KW-1185">Reference proteome</keyword>
<dbReference type="InterPro" id="IPR014756">
    <property type="entry name" value="Ig_E-set"/>
</dbReference>
<dbReference type="SUPFAM" id="SSF50965">
    <property type="entry name" value="Galactose oxidase, central domain"/>
    <property type="match status" value="1"/>
</dbReference>
<dbReference type="PANTHER" id="PTHR32208">
    <property type="entry name" value="SECRETED PROTEIN-RELATED"/>
    <property type="match status" value="1"/>
</dbReference>
<dbReference type="InterPro" id="IPR011043">
    <property type="entry name" value="Gal_Oxase/kelch_b-propeller"/>
</dbReference>
<feature type="domain" description="Galactose oxidase-like Early set" evidence="3">
    <location>
        <begin position="121"/>
        <end position="221"/>
    </location>
</feature>
<sequence length="226" mass="25197">WEMDTMPTPRLMGDAVILADGRIMLLNGCMTGYAGFRHGNDPVFTPVVYDPDAPLGHRFTEWVPSNIARMYHSVAMLLPDGTVFVTGSNENSEVRLTDVPFPTEYRVESFTPPYLTTDLARPEIVSKVPEKVAYGQKLAVTIDVKDTRKYAPDVTFMLGHRGFVTHSTHMSQRMAKLVATQGQVDGTKIIYQVEMPPNANLMPPGPYYIHVLNNGVPSMAQHFLLN</sequence>
<dbReference type="CDD" id="cd02851">
    <property type="entry name" value="E_set_GO_C"/>
    <property type="match status" value="1"/>
</dbReference>